<protein>
    <recommendedName>
        <fullName evidence="3">Recombinase A</fullName>
    </recommendedName>
</protein>
<dbReference type="PATRIC" id="fig|2041.4.peg.1448"/>
<accession>A0A0U4CMU9</accession>
<dbReference type="AlphaFoldDB" id="A0A0U4CMU9"/>
<dbReference type="Proteomes" id="UP000067689">
    <property type="component" value="Chromosome"/>
</dbReference>
<evidence type="ECO:0000313" key="1">
    <source>
        <dbReference type="EMBL" id="ALX04438.1"/>
    </source>
</evidence>
<dbReference type="KEGG" id="aer:AERYTH_06910"/>
<organism evidence="1 2">
    <name type="scientific">Aeromicrobium erythreum</name>
    <dbReference type="NCBI Taxonomy" id="2041"/>
    <lineage>
        <taxon>Bacteria</taxon>
        <taxon>Bacillati</taxon>
        <taxon>Actinomycetota</taxon>
        <taxon>Actinomycetes</taxon>
        <taxon>Propionibacteriales</taxon>
        <taxon>Nocardioidaceae</taxon>
        <taxon>Aeromicrobium</taxon>
    </lineage>
</organism>
<reference evidence="1 2" key="1">
    <citation type="journal article" date="1991" name="Int. J. Syst. Bacteriol.">
        <title>Description of the erythromycin-producing bacterium Arthrobacter sp. strain NRRL B-3381 as Aeromicrobium erythreum gen. nov., sp. nov.</title>
        <authorList>
            <person name="Miller E.S."/>
            <person name="Woese C.R."/>
            <person name="Brenner S."/>
        </authorList>
    </citation>
    <scope>NUCLEOTIDE SEQUENCE [LARGE SCALE GENOMIC DNA]</scope>
    <source>
        <strain evidence="1 2">AR18</strain>
    </source>
</reference>
<evidence type="ECO:0000313" key="2">
    <source>
        <dbReference type="Proteomes" id="UP000067689"/>
    </source>
</evidence>
<keyword evidence="2" id="KW-1185">Reference proteome</keyword>
<name>A0A0U4CMU9_9ACTN</name>
<dbReference type="STRING" id="2041.AERYTH_06910"/>
<evidence type="ECO:0008006" key="3">
    <source>
        <dbReference type="Google" id="ProtNLM"/>
    </source>
</evidence>
<sequence>MFDHGGVSTARPALEVVAELRREVERMQGAPARQSVPTHAALEGLLSLETGGVYGVDSASLALLLMAGPSAAGTWCAVVGAPDLGVEAAVAMGVDPHRTVLVPDPQDRWLEVTAALVDVVGLVVVRPSAAVGEGDASRLGARLRKQGCVLVPWGDWPRCDARLTLETARWAGPGAGDGHLRSREVTVALHRGAAPRRTRDLLLPAADLTVQQARPDVAPVRRREPAVVRSAG</sequence>
<proteinExistence type="predicted"/>
<gene>
    <name evidence="1" type="ORF">AERYTH_06910</name>
</gene>
<dbReference type="EMBL" id="CP011502">
    <property type="protein sequence ID" value="ALX04438.1"/>
    <property type="molecule type" value="Genomic_DNA"/>
</dbReference>